<organism evidence="11 12">
    <name type="scientific">Anaerococcus murdochii</name>
    <dbReference type="NCBI Taxonomy" id="411577"/>
    <lineage>
        <taxon>Bacteria</taxon>
        <taxon>Bacillati</taxon>
        <taxon>Bacillota</taxon>
        <taxon>Tissierellia</taxon>
        <taxon>Tissierellales</taxon>
        <taxon>Peptoniphilaceae</taxon>
        <taxon>Anaerococcus</taxon>
    </lineage>
</organism>
<dbReference type="SUPFAM" id="SSF52540">
    <property type="entry name" value="P-loop containing nucleoside triphosphate hydrolases"/>
    <property type="match status" value="1"/>
</dbReference>
<keyword evidence="8" id="KW-0067">ATP-binding</keyword>
<dbReference type="NCBIfam" id="TIGR00150">
    <property type="entry name" value="T6A_YjeE"/>
    <property type="match status" value="1"/>
</dbReference>
<keyword evidence="12" id="KW-1185">Reference proteome</keyword>
<dbReference type="RefSeq" id="WP_223418802.1">
    <property type="nucleotide sequence ID" value="NZ_JAIPME010000002.1"/>
</dbReference>
<keyword evidence="5" id="KW-0819">tRNA processing</keyword>
<evidence type="ECO:0000313" key="12">
    <source>
        <dbReference type="Proteomes" id="UP000734271"/>
    </source>
</evidence>
<evidence type="ECO:0000256" key="1">
    <source>
        <dbReference type="ARBA" id="ARBA00004496"/>
    </source>
</evidence>
<dbReference type="InterPro" id="IPR027417">
    <property type="entry name" value="P-loop_NTPase"/>
</dbReference>
<proteinExistence type="inferred from homology"/>
<dbReference type="Proteomes" id="UP000734271">
    <property type="component" value="Unassembled WGS sequence"/>
</dbReference>
<comment type="caution">
    <text evidence="11">The sequence shown here is derived from an EMBL/GenBank/DDBJ whole genome shotgun (WGS) entry which is preliminary data.</text>
</comment>
<dbReference type="PANTHER" id="PTHR33540:SF2">
    <property type="entry name" value="TRNA THREONYLCARBAMOYLADENOSINE BIOSYNTHESIS PROTEIN TSAE"/>
    <property type="match status" value="1"/>
</dbReference>
<dbReference type="Gene3D" id="3.40.50.300">
    <property type="entry name" value="P-loop containing nucleotide triphosphate hydrolases"/>
    <property type="match status" value="1"/>
</dbReference>
<dbReference type="EMBL" id="JAIPME010000002">
    <property type="protein sequence ID" value="MBZ2386593.1"/>
    <property type="molecule type" value="Genomic_DNA"/>
</dbReference>
<gene>
    <name evidence="11" type="primary">tsaE</name>
    <name evidence="11" type="ORF">K8P03_04685</name>
</gene>
<keyword evidence="7" id="KW-0547">Nucleotide-binding</keyword>
<keyword evidence="6" id="KW-0479">Metal-binding</keyword>
<evidence type="ECO:0000313" key="11">
    <source>
        <dbReference type="EMBL" id="MBZ2386593.1"/>
    </source>
</evidence>
<evidence type="ECO:0000256" key="5">
    <source>
        <dbReference type="ARBA" id="ARBA00022694"/>
    </source>
</evidence>
<evidence type="ECO:0000256" key="8">
    <source>
        <dbReference type="ARBA" id="ARBA00022840"/>
    </source>
</evidence>
<protein>
    <recommendedName>
        <fullName evidence="3">tRNA threonylcarbamoyladenosine biosynthesis protein TsaE</fullName>
    </recommendedName>
    <alternativeName>
        <fullName evidence="10">t(6)A37 threonylcarbamoyladenosine biosynthesis protein TsaE</fullName>
    </alternativeName>
</protein>
<comment type="subcellular location">
    <subcellularLocation>
        <location evidence="1">Cytoplasm</location>
    </subcellularLocation>
</comment>
<comment type="similarity">
    <text evidence="2">Belongs to the TsaE family.</text>
</comment>
<keyword evidence="4" id="KW-0963">Cytoplasm</keyword>
<dbReference type="Pfam" id="PF02367">
    <property type="entry name" value="TsaE"/>
    <property type="match status" value="1"/>
</dbReference>
<evidence type="ECO:0000256" key="7">
    <source>
        <dbReference type="ARBA" id="ARBA00022741"/>
    </source>
</evidence>
<evidence type="ECO:0000256" key="6">
    <source>
        <dbReference type="ARBA" id="ARBA00022723"/>
    </source>
</evidence>
<evidence type="ECO:0000256" key="9">
    <source>
        <dbReference type="ARBA" id="ARBA00022842"/>
    </source>
</evidence>
<dbReference type="PANTHER" id="PTHR33540">
    <property type="entry name" value="TRNA THREONYLCARBAMOYLADENOSINE BIOSYNTHESIS PROTEIN TSAE"/>
    <property type="match status" value="1"/>
</dbReference>
<evidence type="ECO:0000256" key="10">
    <source>
        <dbReference type="ARBA" id="ARBA00032441"/>
    </source>
</evidence>
<dbReference type="InterPro" id="IPR003442">
    <property type="entry name" value="T6A_TsaE"/>
</dbReference>
<sequence>MIINKISDLEKFANNLAPLLKEGDVINLIGDMGAGKTTLVNAIARFFKIYDSSSPTFAIVNIYEGDVTIYHLDLYRFESPDDLLDIDFETYFYPEGAITFLEWAENGEGYLPDGMINIRIDKIDPDTREITILDDTERAREINELLGN</sequence>
<evidence type="ECO:0000256" key="3">
    <source>
        <dbReference type="ARBA" id="ARBA00019010"/>
    </source>
</evidence>
<name>A0ABS7SYI3_9FIRM</name>
<reference evidence="11 12" key="1">
    <citation type="submission" date="2021-08" db="EMBL/GenBank/DDBJ databases">
        <title>FDA dAtabase for Regulatory Grade micrObial Sequences (FDA-ARGOS): Supporting development and validation of Infectious Disease Dx tests.</title>
        <authorList>
            <person name="Sproer C."/>
            <person name="Gronow S."/>
            <person name="Severitt S."/>
            <person name="Schroder I."/>
            <person name="Tallon L."/>
            <person name="Sadzewicz L."/>
            <person name="Zhao X."/>
            <person name="Boylan J."/>
            <person name="Ott S."/>
            <person name="Bowen H."/>
            <person name="Vavikolanu K."/>
            <person name="Hazen T."/>
            <person name="Aluvathingal J."/>
            <person name="Nadendla S."/>
            <person name="Lowell S."/>
            <person name="Myers T."/>
            <person name="Yan Y."/>
            <person name="Sichtig H."/>
        </authorList>
    </citation>
    <scope>NUCLEOTIDE SEQUENCE [LARGE SCALE GENOMIC DNA]</scope>
    <source>
        <strain evidence="11 12">FDAARGOS_1460</strain>
    </source>
</reference>
<evidence type="ECO:0000256" key="4">
    <source>
        <dbReference type="ARBA" id="ARBA00022490"/>
    </source>
</evidence>
<keyword evidence="9" id="KW-0460">Magnesium</keyword>
<accession>A0ABS7SYI3</accession>
<evidence type="ECO:0000256" key="2">
    <source>
        <dbReference type="ARBA" id="ARBA00007599"/>
    </source>
</evidence>